<evidence type="ECO:0000313" key="7">
    <source>
        <dbReference type="EMBL" id="EGF79690.1"/>
    </source>
</evidence>
<dbReference type="InParanoid" id="F4P4D4"/>
<dbReference type="RefSeq" id="XP_006679343.1">
    <property type="nucleotide sequence ID" value="XM_006679280.1"/>
</dbReference>
<feature type="region of interest" description="Disordered" evidence="5">
    <location>
        <begin position="1"/>
        <end position="21"/>
    </location>
</feature>
<dbReference type="InterPro" id="IPR051409">
    <property type="entry name" value="Atypical_kinase_ADCK"/>
</dbReference>
<dbReference type="PANTHER" id="PTHR43851">
    <property type="match status" value="1"/>
</dbReference>
<evidence type="ECO:0000256" key="1">
    <source>
        <dbReference type="ARBA" id="ARBA00009670"/>
    </source>
</evidence>
<evidence type="ECO:0000259" key="6">
    <source>
        <dbReference type="Pfam" id="PF03109"/>
    </source>
</evidence>
<dbReference type="InterPro" id="IPR004147">
    <property type="entry name" value="ABC1_dom"/>
</dbReference>
<dbReference type="FunCoup" id="F4P4D4">
    <property type="interactions" value="151"/>
</dbReference>
<evidence type="ECO:0000256" key="4">
    <source>
        <dbReference type="ARBA" id="ARBA00022840"/>
    </source>
</evidence>
<evidence type="ECO:0000256" key="5">
    <source>
        <dbReference type="SAM" id="MobiDB-lite"/>
    </source>
</evidence>
<dbReference type="PANTHER" id="PTHR43851:SF3">
    <property type="entry name" value="COENZYME Q8"/>
    <property type="match status" value="1"/>
</dbReference>
<dbReference type="GeneID" id="18236624"/>
<dbReference type="InterPro" id="IPR034646">
    <property type="entry name" value="ADCK3_dom"/>
</dbReference>
<dbReference type="InterPro" id="IPR011009">
    <property type="entry name" value="Kinase-like_dom_sf"/>
</dbReference>
<keyword evidence="3" id="KW-0547">Nucleotide-binding</keyword>
<dbReference type="EMBL" id="GL882885">
    <property type="protein sequence ID" value="EGF79690.1"/>
    <property type="molecule type" value="Genomic_DNA"/>
</dbReference>
<comment type="similarity">
    <text evidence="1">Belongs to the protein kinase superfamily. ADCK protein kinase family.</text>
</comment>
<dbReference type="AlphaFoldDB" id="F4P4D4"/>
<gene>
    <name evidence="7" type="ORF">BATDEDRAFT_11797</name>
</gene>
<dbReference type="OMA" id="PEYYVPR"/>
<dbReference type="GO" id="GO:0005524">
    <property type="term" value="F:ATP binding"/>
    <property type="evidence" value="ECO:0007669"/>
    <property type="project" value="UniProtKB-KW"/>
</dbReference>
<proteinExistence type="inferred from homology"/>
<name>F4P4D4_BATDJ</name>
<dbReference type="GO" id="GO:0006744">
    <property type="term" value="P:ubiquinone biosynthetic process"/>
    <property type="evidence" value="ECO:0000318"/>
    <property type="project" value="GO_Central"/>
</dbReference>
<dbReference type="Proteomes" id="UP000007241">
    <property type="component" value="Unassembled WGS sequence"/>
</dbReference>
<accession>F4P4D4</accession>
<keyword evidence="4" id="KW-0067">ATP-binding</keyword>
<protein>
    <recommendedName>
        <fullName evidence="6">ABC1 atypical kinase-like domain-containing protein</fullName>
    </recommendedName>
</protein>
<evidence type="ECO:0000256" key="3">
    <source>
        <dbReference type="ARBA" id="ARBA00022741"/>
    </source>
</evidence>
<evidence type="ECO:0000313" key="8">
    <source>
        <dbReference type="Proteomes" id="UP000007241"/>
    </source>
</evidence>
<dbReference type="CDD" id="cd13970">
    <property type="entry name" value="ABC1_ADCK3"/>
    <property type="match status" value="1"/>
</dbReference>
<dbReference type="OrthoDB" id="201153at2759"/>
<feature type="compositionally biased region" description="Low complexity" evidence="5">
    <location>
        <begin position="12"/>
        <end position="21"/>
    </location>
</feature>
<keyword evidence="8" id="KW-1185">Reference proteome</keyword>
<dbReference type="STRING" id="684364.F4P4D4"/>
<feature type="domain" description="ABC1 atypical kinase-like" evidence="6">
    <location>
        <begin position="66"/>
        <end position="309"/>
    </location>
</feature>
<dbReference type="Pfam" id="PF03109">
    <property type="entry name" value="ABC1"/>
    <property type="match status" value="1"/>
</dbReference>
<evidence type="ECO:0000256" key="2">
    <source>
        <dbReference type="ARBA" id="ARBA00022679"/>
    </source>
</evidence>
<dbReference type="GO" id="GO:0016740">
    <property type="term" value="F:transferase activity"/>
    <property type="evidence" value="ECO:0007669"/>
    <property type="project" value="UniProtKB-KW"/>
</dbReference>
<dbReference type="HOGENOM" id="CLU_006533_9_0_1"/>
<sequence>MSEAVKRATGISSESDSSSLAFSPSNVERIVEKLSKMRGAALKMGQMISIQDNRMIGPEIEDIFRRVQSSANYMPTWQLEQVLSKNLGSDWRSKFQSFEDIPLAAASIGQVHKAVLPTGETVAVKVQYPGVADSISSDLANLKSLLLFGNMLPKGLYLDNMIRVASSELSLECDYKREAAASERFRTLIAKAGLDSFYVPRVFPDLTTSRVLTTEYFQGISIDQAVTLDQKTRNDLGEKLFRLCLLELFEFRFMQTDPNWSNFLYNPATHKIALIDFGASREFPKSFTDDYLRLLHASSVKNHEECINYSRKLGFLTGYESSVMNNAHLKSLQLLSRPFMIDAKPLYDFSTASDISSQVRTEIPVMLRERLTPPPDESYSLHRKLSGFFLLCNKLESQIHCREIFEQILNKYKFD</sequence>
<keyword evidence="2" id="KW-0808">Transferase</keyword>
<organism evidence="7 8">
    <name type="scientific">Batrachochytrium dendrobatidis (strain JAM81 / FGSC 10211)</name>
    <name type="common">Frog chytrid fungus</name>
    <dbReference type="NCBI Taxonomy" id="684364"/>
    <lineage>
        <taxon>Eukaryota</taxon>
        <taxon>Fungi</taxon>
        <taxon>Fungi incertae sedis</taxon>
        <taxon>Chytridiomycota</taxon>
        <taxon>Chytridiomycota incertae sedis</taxon>
        <taxon>Chytridiomycetes</taxon>
        <taxon>Rhizophydiales</taxon>
        <taxon>Rhizophydiales incertae sedis</taxon>
        <taxon>Batrachochytrium</taxon>
    </lineage>
</organism>
<dbReference type="SUPFAM" id="SSF56112">
    <property type="entry name" value="Protein kinase-like (PK-like)"/>
    <property type="match status" value="1"/>
</dbReference>
<reference evidence="7 8" key="1">
    <citation type="submission" date="2009-12" db="EMBL/GenBank/DDBJ databases">
        <title>The draft genome of Batrachochytrium dendrobatidis.</title>
        <authorList>
            <consortium name="US DOE Joint Genome Institute (JGI-PGF)"/>
            <person name="Kuo A."/>
            <person name="Salamov A."/>
            <person name="Schmutz J."/>
            <person name="Lucas S."/>
            <person name="Pitluck S."/>
            <person name="Rosenblum E."/>
            <person name="Stajich J."/>
            <person name="Eisen M."/>
            <person name="Grigoriev I.V."/>
        </authorList>
    </citation>
    <scope>NUCLEOTIDE SEQUENCE [LARGE SCALE GENOMIC DNA]</scope>
    <source>
        <strain evidence="8">JAM81 / FGSC 10211</strain>
    </source>
</reference>